<keyword evidence="4" id="KW-0798">TonB box</keyword>
<dbReference type="RefSeq" id="WP_191022860.1">
    <property type="nucleotide sequence ID" value="NZ_JABBXD010000002.1"/>
</dbReference>
<name>A0ABR8LM03_9ALTE</name>
<dbReference type="Pfam" id="PF00593">
    <property type="entry name" value="TonB_dep_Rec_b-barrel"/>
    <property type="match status" value="1"/>
</dbReference>
<protein>
    <submittedName>
        <fullName evidence="9">TonB-dependent receptor</fullName>
    </submittedName>
</protein>
<evidence type="ECO:0000259" key="7">
    <source>
        <dbReference type="Pfam" id="PF00593"/>
    </source>
</evidence>
<feature type="region of interest" description="Disordered" evidence="5">
    <location>
        <begin position="694"/>
        <end position="714"/>
    </location>
</feature>
<keyword evidence="9" id="KW-0675">Receptor</keyword>
<evidence type="ECO:0000259" key="8">
    <source>
        <dbReference type="Pfam" id="PF07715"/>
    </source>
</evidence>
<dbReference type="SUPFAM" id="SSF56935">
    <property type="entry name" value="Porins"/>
    <property type="match status" value="1"/>
</dbReference>
<feature type="domain" description="TonB-dependent receptor plug" evidence="8">
    <location>
        <begin position="65"/>
        <end position="167"/>
    </location>
</feature>
<evidence type="ECO:0000313" key="9">
    <source>
        <dbReference type="EMBL" id="MBD3585109.1"/>
    </source>
</evidence>
<dbReference type="InterPro" id="IPR000531">
    <property type="entry name" value="Beta-barrel_TonB"/>
</dbReference>
<sequence length="941" mass="102887">MKSKLHATHPSVSSSRLSLTALSIALSLGSLTVHAQESSDAQEQDVEVIQVSGIRGSLQRSVSLKRNSNQIVDAISSEDIGQFPDTNLAESLQRISGVAIDRSGGEGQSITVRGFGPEFNTVLLNGRRLASDTGARSFNFDVLPAELVSGVEVYKSQPVHLDEGGIGSTVVMRTPRPLDYDGFKAVSSIKAQYEALSDETSPQFFGMVSDTFNDDTVGVLVSLTQQKRQNRINRLLTDGYLVLNRDDMTNIAGSLAEQGYGADEQFFFPQNLNISPIHENRERTTFSSTFQYRPSQDVEFTLDAMYSDFEVESHTSNVGIYFTPTLISDATFDSNNVATSVTENRNADATEAQLNRPTNLYAVGFNADWWINDQFNLSFDTSWSKADSGGAENTDVVVAGIGIQDENFSTVSYDDNGYPTVSGVSDEALSDPSLARAHFTLRGTGGGVFGGGQDFEDEVFQQRVDATWAANKEHLVEVTFGAQYSKQDQSLTIRLSPDNVLCAYCGFQVDVPDSLFSQTGISNDFLGGIGNLPSSWVSFDIDEFINYLESDEAMTARDNALGLEAGSTAALLEQSGGFDLAVRPTSSQVEEEIMAGYINAVFEGEWSGMPWTWNVGARYVHTETTAIGVSQILQDLTFAAADLYTPVLSGEEEVSQTNTYDYFLPSTNFKLNITDELVGRIALSRTMTRPPLGSLSPRTTLGATRPGNLSANSGNPDLRPFVADNLDVTLEWYYSESGYLTAGYFRKDVENFLVSTVENRSFPIADSENLFEGDPVFEVSLVDNAEEATVDGIELGAQYTFDSLPGFLSGFGVTANATMVDSNAELDVGDTTQTFALVGLGDTYNLIAFYDKGPYQARVAWNRRDRFLQTARGFGGEPTYVAEYDQVDVRVSYNINEDMQVFLEGINVTDEKTRKEGRYSNQILLLEETGPRYTVGITASF</sequence>
<feature type="domain" description="TonB-dependent receptor-like beta-barrel" evidence="7">
    <location>
        <begin position="430"/>
        <end position="908"/>
    </location>
</feature>
<dbReference type="PANTHER" id="PTHR40980">
    <property type="entry name" value="PLUG DOMAIN-CONTAINING PROTEIN"/>
    <property type="match status" value="1"/>
</dbReference>
<accession>A0ABR8LM03</accession>
<evidence type="ECO:0000256" key="3">
    <source>
        <dbReference type="ARBA" id="ARBA00023237"/>
    </source>
</evidence>
<evidence type="ECO:0000256" key="6">
    <source>
        <dbReference type="SAM" id="SignalP"/>
    </source>
</evidence>
<dbReference type="NCBIfam" id="TIGR01782">
    <property type="entry name" value="TonB-Xanth-Caul"/>
    <property type="match status" value="1"/>
</dbReference>
<keyword evidence="10" id="KW-1185">Reference proteome</keyword>
<evidence type="ECO:0000313" key="10">
    <source>
        <dbReference type="Proteomes" id="UP000624419"/>
    </source>
</evidence>
<dbReference type="EMBL" id="JABBXD010000002">
    <property type="protein sequence ID" value="MBD3585109.1"/>
    <property type="molecule type" value="Genomic_DNA"/>
</dbReference>
<evidence type="ECO:0000256" key="1">
    <source>
        <dbReference type="ARBA" id="ARBA00004442"/>
    </source>
</evidence>
<feature type="chain" id="PRO_5046541631" evidence="6">
    <location>
        <begin position="36"/>
        <end position="941"/>
    </location>
</feature>
<dbReference type="InterPro" id="IPR010104">
    <property type="entry name" value="TonB_rcpt_bac"/>
</dbReference>
<keyword evidence="3" id="KW-0998">Cell outer membrane</keyword>
<comment type="similarity">
    <text evidence="4">Belongs to the TonB-dependent receptor family.</text>
</comment>
<dbReference type="Gene3D" id="2.170.130.10">
    <property type="entry name" value="TonB-dependent receptor, plug domain"/>
    <property type="match status" value="1"/>
</dbReference>
<reference evidence="9 10" key="1">
    <citation type="submission" date="2020-04" db="EMBL/GenBank/DDBJ databases">
        <title>Salinimonas sp. HHU 13199.</title>
        <authorList>
            <person name="Cui X."/>
            <person name="Zhang D."/>
        </authorList>
    </citation>
    <scope>NUCLEOTIDE SEQUENCE [LARGE SCALE GENOMIC DNA]</scope>
    <source>
        <strain evidence="9 10">HHU 13199</strain>
    </source>
</reference>
<dbReference type="Gene3D" id="2.40.170.20">
    <property type="entry name" value="TonB-dependent receptor, beta-barrel domain"/>
    <property type="match status" value="1"/>
</dbReference>
<dbReference type="InterPro" id="IPR037066">
    <property type="entry name" value="Plug_dom_sf"/>
</dbReference>
<evidence type="ECO:0000256" key="5">
    <source>
        <dbReference type="SAM" id="MobiDB-lite"/>
    </source>
</evidence>
<dbReference type="PANTHER" id="PTHR40980:SF3">
    <property type="entry name" value="TONB-DEPENDENT RECEPTOR-LIKE BETA-BARREL DOMAIN-CONTAINING PROTEIN"/>
    <property type="match status" value="1"/>
</dbReference>
<dbReference type="CDD" id="cd01347">
    <property type="entry name" value="ligand_gated_channel"/>
    <property type="match status" value="1"/>
</dbReference>
<keyword evidence="2 4" id="KW-0472">Membrane</keyword>
<comment type="caution">
    <text evidence="9">The sequence shown here is derived from an EMBL/GenBank/DDBJ whole genome shotgun (WGS) entry which is preliminary data.</text>
</comment>
<gene>
    <name evidence="9" type="ORF">HHX48_05095</name>
</gene>
<comment type="subcellular location">
    <subcellularLocation>
        <location evidence="1 4">Cell outer membrane</location>
    </subcellularLocation>
</comment>
<evidence type="ECO:0000256" key="2">
    <source>
        <dbReference type="ARBA" id="ARBA00023136"/>
    </source>
</evidence>
<feature type="compositionally biased region" description="Polar residues" evidence="5">
    <location>
        <begin position="696"/>
        <end position="714"/>
    </location>
</feature>
<keyword evidence="6" id="KW-0732">Signal</keyword>
<feature type="signal peptide" evidence="6">
    <location>
        <begin position="1"/>
        <end position="35"/>
    </location>
</feature>
<dbReference type="Proteomes" id="UP000624419">
    <property type="component" value="Unassembled WGS sequence"/>
</dbReference>
<evidence type="ECO:0000256" key="4">
    <source>
        <dbReference type="RuleBase" id="RU003357"/>
    </source>
</evidence>
<dbReference type="Pfam" id="PF07715">
    <property type="entry name" value="Plug"/>
    <property type="match status" value="1"/>
</dbReference>
<dbReference type="InterPro" id="IPR036942">
    <property type="entry name" value="Beta-barrel_TonB_sf"/>
</dbReference>
<organism evidence="9 10">
    <name type="scientific">Salinimonas profundi</name>
    <dbReference type="NCBI Taxonomy" id="2729140"/>
    <lineage>
        <taxon>Bacteria</taxon>
        <taxon>Pseudomonadati</taxon>
        <taxon>Pseudomonadota</taxon>
        <taxon>Gammaproteobacteria</taxon>
        <taxon>Alteromonadales</taxon>
        <taxon>Alteromonadaceae</taxon>
        <taxon>Alteromonas/Salinimonas group</taxon>
        <taxon>Salinimonas</taxon>
    </lineage>
</organism>
<dbReference type="InterPro" id="IPR012910">
    <property type="entry name" value="Plug_dom"/>
</dbReference>
<proteinExistence type="inferred from homology"/>